<organism evidence="2 3">
    <name type="scientific">Ruthenibacterium intestinale</name>
    <dbReference type="NCBI Taxonomy" id="3133163"/>
    <lineage>
        <taxon>Bacteria</taxon>
        <taxon>Bacillati</taxon>
        <taxon>Bacillota</taxon>
        <taxon>Clostridia</taxon>
        <taxon>Eubacteriales</taxon>
        <taxon>Oscillospiraceae</taxon>
        <taxon>Ruthenibacterium</taxon>
    </lineage>
</organism>
<comment type="caution">
    <text evidence="2">The sequence shown here is derived from an EMBL/GenBank/DDBJ whole genome shotgun (WGS) entry which is preliminary data.</text>
</comment>
<dbReference type="PANTHER" id="PTHR35894:SF5">
    <property type="entry name" value="MU-LIKE PROPHAGE FLUMU DNA TRANSPOSITION PROTEIN B"/>
    <property type="match status" value="1"/>
</dbReference>
<dbReference type="EMBL" id="JBBMFA010000116">
    <property type="protein sequence ID" value="MEQ2521852.1"/>
    <property type="molecule type" value="Genomic_DNA"/>
</dbReference>
<evidence type="ECO:0000259" key="1">
    <source>
        <dbReference type="PROSITE" id="PS50943"/>
    </source>
</evidence>
<sequence length="320" mass="35459">MMTSTTKVYDESLQERVREYMKNTGISQNKLAPRVGVSSASLSNYLRNKMEGSVEGIENRLREFLQQESEAAAAQVQAAPYNLDETYKPTSISEDVYQSIRYAQINRTLVMLHGDAGAGKTKAAVKYYRDNPQSTIYIRLDPSMSGLAGVGELLGAALDLPAVSSSKQMWQAIRARLRGTNKVIIVDEAQLLKRAPMDGLRILPDEDEVNEVPGNGVVLIGNSELYERVKKGKITTQAYTRIGLQRAYSTMRLTNEDIKLLFPMFAGEDQAKELKLIASVCRSQHSIRTAKHIVKNAIRNEDISYEGLRAAAASTPVGRI</sequence>
<evidence type="ECO:0000313" key="2">
    <source>
        <dbReference type="EMBL" id="MEQ2521852.1"/>
    </source>
</evidence>
<dbReference type="Proteomes" id="UP001477672">
    <property type="component" value="Unassembled WGS sequence"/>
</dbReference>
<accession>A0ABV1GJN1</accession>
<proteinExistence type="predicted"/>
<dbReference type="InterPro" id="IPR001387">
    <property type="entry name" value="Cro/C1-type_HTH"/>
</dbReference>
<protein>
    <submittedName>
        <fullName evidence="2">AAA family ATPase</fullName>
    </submittedName>
</protein>
<dbReference type="Gene3D" id="1.10.260.40">
    <property type="entry name" value="lambda repressor-like DNA-binding domains"/>
    <property type="match status" value="1"/>
</dbReference>
<reference evidence="2 3" key="1">
    <citation type="submission" date="2024-03" db="EMBL/GenBank/DDBJ databases">
        <title>Human intestinal bacterial collection.</title>
        <authorList>
            <person name="Pauvert C."/>
            <person name="Hitch T.C.A."/>
            <person name="Clavel T."/>
        </authorList>
    </citation>
    <scope>NUCLEOTIDE SEQUENCE [LARGE SCALE GENOMIC DNA]</scope>
    <source>
        <strain evidence="2 3">CLA-JM-H11</strain>
    </source>
</reference>
<dbReference type="Pfam" id="PF13401">
    <property type="entry name" value="AAA_22"/>
    <property type="match status" value="1"/>
</dbReference>
<dbReference type="SUPFAM" id="SSF52540">
    <property type="entry name" value="P-loop containing nucleoside triphosphate hydrolases"/>
    <property type="match status" value="1"/>
</dbReference>
<dbReference type="SUPFAM" id="SSF47413">
    <property type="entry name" value="lambda repressor-like DNA-binding domains"/>
    <property type="match status" value="1"/>
</dbReference>
<evidence type="ECO:0000313" key="3">
    <source>
        <dbReference type="Proteomes" id="UP001477672"/>
    </source>
</evidence>
<feature type="domain" description="HTH cro/C1-type" evidence="1">
    <location>
        <begin position="17"/>
        <end position="55"/>
    </location>
</feature>
<dbReference type="CDD" id="cd00093">
    <property type="entry name" value="HTH_XRE"/>
    <property type="match status" value="1"/>
</dbReference>
<dbReference type="PROSITE" id="PS50943">
    <property type="entry name" value="HTH_CROC1"/>
    <property type="match status" value="1"/>
</dbReference>
<gene>
    <name evidence="2" type="ORF">WMO24_15650</name>
</gene>
<dbReference type="InterPro" id="IPR049945">
    <property type="entry name" value="AAA_22"/>
</dbReference>
<keyword evidence="3" id="KW-1185">Reference proteome</keyword>
<name>A0ABV1GJN1_9FIRM</name>
<dbReference type="InterPro" id="IPR027417">
    <property type="entry name" value="P-loop_NTPase"/>
</dbReference>
<dbReference type="PANTHER" id="PTHR35894">
    <property type="entry name" value="GENERAL SECRETION PATHWAY PROTEIN A-RELATED"/>
    <property type="match status" value="1"/>
</dbReference>
<dbReference type="RefSeq" id="WP_349217328.1">
    <property type="nucleotide sequence ID" value="NZ_JBBMFA010000116.1"/>
</dbReference>
<dbReference type="InterPro" id="IPR010982">
    <property type="entry name" value="Lambda_DNA-bd_dom_sf"/>
</dbReference>
<dbReference type="InterPro" id="IPR052026">
    <property type="entry name" value="ExeA_AAA_ATPase_DNA-bind"/>
</dbReference>